<evidence type="ECO:0000313" key="2">
    <source>
        <dbReference type="Proteomes" id="UP001241377"/>
    </source>
</evidence>
<gene>
    <name evidence="1" type="ORF">QFC19_005849</name>
</gene>
<dbReference type="EMBL" id="JASBWR010000068">
    <property type="protein sequence ID" value="KAJ9099611.1"/>
    <property type="molecule type" value="Genomic_DNA"/>
</dbReference>
<reference evidence="1" key="1">
    <citation type="submission" date="2023-04" db="EMBL/GenBank/DDBJ databases">
        <title>Draft Genome sequencing of Naganishia species isolated from polar environments using Oxford Nanopore Technology.</title>
        <authorList>
            <person name="Leo P."/>
            <person name="Venkateswaran K."/>
        </authorList>
    </citation>
    <scope>NUCLEOTIDE SEQUENCE</scope>
    <source>
        <strain evidence="1">MNA-CCFEE 5261</strain>
    </source>
</reference>
<organism evidence="1 2">
    <name type="scientific">Naganishia cerealis</name>
    <dbReference type="NCBI Taxonomy" id="610337"/>
    <lineage>
        <taxon>Eukaryota</taxon>
        <taxon>Fungi</taxon>
        <taxon>Dikarya</taxon>
        <taxon>Basidiomycota</taxon>
        <taxon>Agaricomycotina</taxon>
        <taxon>Tremellomycetes</taxon>
        <taxon>Filobasidiales</taxon>
        <taxon>Filobasidiaceae</taxon>
        <taxon>Naganishia</taxon>
    </lineage>
</organism>
<sequence>MSARSASISTPKADVGNTQGKSNNQGPSARSVSHGSNFFTREAGGSGGLGNAESHGNQPASRVASANGEIDIVGALNSLDLDFELSKPTDSSTSGIHAATNASTPFQSQFYEQFQNQLYAYPQAGSLTPNAQSIGTFGSAYGNTPSGTWSNFVPASAPQLPLSQNVNADLMSVKPFELPEESQGQTKTGDNKGSSLNMPFSTPPPQLQLGGAPFGGTLESFRIGDPLRVGDQLDSFKTEGSSSESDADGSLAERVTSGQHSVSRSFSTSGTPGGTPGSIHEFQPFDQKAPYAEAGMPHYSELPIVGSMMQQMQVPMAQLSGSWPHQQPLQHVQSQHQPHHSGYTRNSGERHQGFNGRFNSGNNRRNMYEGMNVHRKMSRRRGDDAAKYANAKLSDFSGEIYNLCKDQHGCRFLQRQLDLGGKENNGHGKEQSSVVATMIFNEIYLKIVDLMVDPFGNYLIQKLFEHVSTDQRVILVKNAAPEFMRIALDSHGTRALQKLVECISTEEESQLLIKSLSPHVVALSRDLNGNHVVQKCLQRLSAANNQFIFDTAAFHCNEIATHRHGCCVLQRCLDHGTMAQRAQLSLKVAQNATNLSFDPFGNYVVQYVLTRGDAKSIEIVLSHIRNNIVTLSLHKFGSNVIEKSLRISTLTDTLIEVLLANQARFADMLNDAYGNYVLQTSLDVASVGDLRKLSDVLQPLLPSIKNTPHGRRIMSKIQSIA</sequence>
<dbReference type="Proteomes" id="UP001241377">
    <property type="component" value="Unassembled WGS sequence"/>
</dbReference>
<accession>A0ACC2VLW8</accession>
<proteinExistence type="predicted"/>
<name>A0ACC2VLW8_9TREE</name>
<protein>
    <submittedName>
        <fullName evidence="1">Uncharacterized protein</fullName>
    </submittedName>
</protein>
<comment type="caution">
    <text evidence="1">The sequence shown here is derived from an EMBL/GenBank/DDBJ whole genome shotgun (WGS) entry which is preliminary data.</text>
</comment>
<keyword evidence="2" id="KW-1185">Reference proteome</keyword>
<evidence type="ECO:0000313" key="1">
    <source>
        <dbReference type="EMBL" id="KAJ9099611.1"/>
    </source>
</evidence>